<evidence type="ECO:0000259" key="13">
    <source>
        <dbReference type="Pfam" id="PF25239"/>
    </source>
</evidence>
<accession>A0AAV6VDI1</accession>
<dbReference type="GO" id="GO:0009898">
    <property type="term" value="C:cytoplasmic side of plasma membrane"/>
    <property type="evidence" value="ECO:0007669"/>
    <property type="project" value="TreeGrafter"/>
</dbReference>
<dbReference type="GO" id="GO:0005635">
    <property type="term" value="C:nuclear envelope"/>
    <property type="evidence" value="ECO:0007669"/>
    <property type="project" value="UniProtKB-SubCell"/>
</dbReference>
<feature type="coiled-coil region" evidence="11">
    <location>
        <begin position="211"/>
        <end position="271"/>
    </location>
</feature>
<evidence type="ECO:0000256" key="11">
    <source>
        <dbReference type="SAM" id="Coils"/>
    </source>
</evidence>
<evidence type="ECO:0000256" key="8">
    <source>
        <dbReference type="ARBA" id="ARBA00023242"/>
    </source>
</evidence>
<keyword evidence="4" id="KW-0813">Transport</keyword>
<evidence type="ECO:0000256" key="5">
    <source>
        <dbReference type="ARBA" id="ARBA00022490"/>
    </source>
</evidence>
<evidence type="ECO:0000256" key="7">
    <source>
        <dbReference type="ARBA" id="ARBA00023054"/>
    </source>
</evidence>
<comment type="caution">
    <text evidence="14">The sequence shown here is derived from an EMBL/GenBank/DDBJ whole genome shotgun (WGS) entry which is preliminary data.</text>
</comment>
<evidence type="ECO:0000313" key="14">
    <source>
        <dbReference type="EMBL" id="KAG8194820.1"/>
    </source>
</evidence>
<keyword evidence="5" id="KW-0963">Cytoplasm</keyword>
<evidence type="ECO:0000256" key="6">
    <source>
        <dbReference type="ARBA" id="ARBA00022927"/>
    </source>
</evidence>
<proteinExistence type="inferred from homology"/>
<evidence type="ECO:0000256" key="12">
    <source>
        <dbReference type="SAM" id="MobiDB-lite"/>
    </source>
</evidence>
<evidence type="ECO:0000313" key="15">
    <source>
        <dbReference type="Proteomes" id="UP000827092"/>
    </source>
</evidence>
<dbReference type="PANTHER" id="PTHR22761">
    <property type="entry name" value="CHARGED MULTIVESICULAR BODY PROTEIN"/>
    <property type="match status" value="1"/>
</dbReference>
<organism evidence="14 15">
    <name type="scientific">Oedothorax gibbosus</name>
    <dbReference type="NCBI Taxonomy" id="931172"/>
    <lineage>
        <taxon>Eukaryota</taxon>
        <taxon>Metazoa</taxon>
        <taxon>Ecdysozoa</taxon>
        <taxon>Arthropoda</taxon>
        <taxon>Chelicerata</taxon>
        <taxon>Arachnida</taxon>
        <taxon>Araneae</taxon>
        <taxon>Araneomorphae</taxon>
        <taxon>Entelegynae</taxon>
        <taxon>Araneoidea</taxon>
        <taxon>Linyphiidae</taxon>
        <taxon>Erigoninae</taxon>
        <taxon>Oedothorax</taxon>
    </lineage>
</organism>
<evidence type="ECO:0000256" key="10">
    <source>
        <dbReference type="ARBA" id="ARBA00041629"/>
    </source>
</evidence>
<feature type="region of interest" description="Disordered" evidence="12">
    <location>
        <begin position="345"/>
        <end position="397"/>
    </location>
</feature>
<evidence type="ECO:0000256" key="1">
    <source>
        <dbReference type="ARBA" id="ARBA00004259"/>
    </source>
</evidence>
<dbReference type="PANTHER" id="PTHR22761:SF21">
    <property type="entry name" value="CHARGED MULTIVESICULAR BODY PROTEIN 7"/>
    <property type="match status" value="1"/>
</dbReference>
<protein>
    <recommendedName>
        <fullName evidence="9">Charged multivesicular body protein 7</fullName>
    </recommendedName>
    <alternativeName>
        <fullName evidence="10">Chromatin-modifying protein 7</fullName>
    </alternativeName>
</protein>
<dbReference type="Proteomes" id="UP000827092">
    <property type="component" value="Unassembled WGS sequence"/>
</dbReference>
<evidence type="ECO:0000256" key="2">
    <source>
        <dbReference type="ARBA" id="ARBA00004496"/>
    </source>
</evidence>
<keyword evidence="6" id="KW-0653">Protein transport</keyword>
<dbReference type="GO" id="GO:0006900">
    <property type="term" value="P:vesicle budding from membrane"/>
    <property type="evidence" value="ECO:0007669"/>
    <property type="project" value="TreeGrafter"/>
</dbReference>
<name>A0AAV6VDI1_9ARAC</name>
<sequence length="397" mass="45046">MSYKLTFKSSDFPTDWEDDSQSPVISPATLCAALERKNRQPVCLDVVLDYLNRQGLIMPLGDFSKVQPEKGWLGWGFDVLVQKPVSWGFSSVTSLLNWSKSVDKFVVLAVVKDIAAQILKRYYHLVDTKWTDNAVFLEHFKQECKDICSDSNFQLAVIQLQREKLAYVFEEYGEKVIKFRKMQEKKVEPLSELDKGVLSLNRARDTILDDVDTLEQKIISLNETIKDLLKKGLKTKAMLTLKEKKRLEIVLKKKSVALDNIENLLHQLKNAGSEKMVLDAYRTGALAMKRTTSGELDLDNIDEVMADVKECLDDYSEVQNTLSKPVSMEDSLEEFEAELDELLSEEKTERTAAMKAKDSPPRASDEEIMKRLAALRTPPEGVPPVKKAALNKPLRAP</sequence>
<keyword evidence="7 11" id="KW-0175">Coiled coil</keyword>
<dbReference type="GO" id="GO:0015031">
    <property type="term" value="P:protein transport"/>
    <property type="evidence" value="ECO:0007669"/>
    <property type="project" value="UniProtKB-KW"/>
</dbReference>
<feature type="compositionally biased region" description="Basic and acidic residues" evidence="12">
    <location>
        <begin position="345"/>
        <end position="370"/>
    </location>
</feature>
<dbReference type="InterPro" id="IPR005024">
    <property type="entry name" value="Snf7_fam"/>
</dbReference>
<dbReference type="GO" id="GO:0005771">
    <property type="term" value="C:multivesicular body"/>
    <property type="evidence" value="ECO:0007669"/>
    <property type="project" value="TreeGrafter"/>
</dbReference>
<dbReference type="EMBL" id="JAFNEN010000098">
    <property type="protein sequence ID" value="KAG8194820.1"/>
    <property type="molecule type" value="Genomic_DNA"/>
</dbReference>
<reference evidence="14 15" key="1">
    <citation type="journal article" date="2022" name="Nat. Ecol. Evol.">
        <title>A masculinizing supergene underlies an exaggerated male reproductive morph in a spider.</title>
        <authorList>
            <person name="Hendrickx F."/>
            <person name="De Corte Z."/>
            <person name="Sonet G."/>
            <person name="Van Belleghem S.M."/>
            <person name="Kostlbacher S."/>
            <person name="Vangestel C."/>
        </authorList>
    </citation>
    <scope>NUCLEOTIDE SEQUENCE [LARGE SCALE GENOMIC DNA]</scope>
    <source>
        <strain evidence="14">W744_W776</strain>
    </source>
</reference>
<evidence type="ECO:0000256" key="4">
    <source>
        <dbReference type="ARBA" id="ARBA00022448"/>
    </source>
</evidence>
<keyword evidence="8" id="KW-0539">Nucleus</keyword>
<dbReference type="AlphaFoldDB" id="A0AAV6VDI1"/>
<dbReference type="Pfam" id="PF25239">
    <property type="entry name" value="WHD_CHMP7"/>
    <property type="match status" value="1"/>
</dbReference>
<dbReference type="Pfam" id="PF03357">
    <property type="entry name" value="Snf7"/>
    <property type="match status" value="1"/>
</dbReference>
<evidence type="ECO:0000256" key="9">
    <source>
        <dbReference type="ARBA" id="ARBA00041077"/>
    </source>
</evidence>
<comment type="similarity">
    <text evidence="3">Belongs to the SNF7 family.</text>
</comment>
<dbReference type="GO" id="GO:0000815">
    <property type="term" value="C:ESCRT III complex"/>
    <property type="evidence" value="ECO:0007669"/>
    <property type="project" value="TreeGrafter"/>
</dbReference>
<comment type="subcellular location">
    <subcellularLocation>
        <location evidence="2">Cytoplasm</location>
    </subcellularLocation>
    <subcellularLocation>
        <location evidence="1">Nucleus envelope</location>
    </subcellularLocation>
</comment>
<evidence type="ECO:0000256" key="3">
    <source>
        <dbReference type="ARBA" id="ARBA00006190"/>
    </source>
</evidence>
<dbReference type="GO" id="GO:0032511">
    <property type="term" value="P:late endosome to vacuole transport via multivesicular body sorting pathway"/>
    <property type="evidence" value="ECO:0007669"/>
    <property type="project" value="TreeGrafter"/>
</dbReference>
<dbReference type="InterPro" id="IPR057471">
    <property type="entry name" value="CHMP7_WHD"/>
</dbReference>
<keyword evidence="15" id="KW-1185">Reference proteome</keyword>
<feature type="domain" description="CHMP7 winged helix" evidence="13">
    <location>
        <begin position="111"/>
        <end position="180"/>
    </location>
</feature>
<gene>
    <name evidence="14" type="ORF">JTE90_017259</name>
</gene>